<protein>
    <submittedName>
        <fullName evidence="1">Uncharacterized protein</fullName>
    </submittedName>
</protein>
<dbReference type="Proteomes" id="UP001139308">
    <property type="component" value="Unassembled WGS sequence"/>
</dbReference>
<dbReference type="AlphaFoldDB" id="A0A9X1RXE3"/>
<accession>A0A9X1RXE3</accession>
<evidence type="ECO:0000313" key="1">
    <source>
        <dbReference type="EMBL" id="MCG5076383.1"/>
    </source>
</evidence>
<evidence type="ECO:0000313" key="2">
    <source>
        <dbReference type="Proteomes" id="UP001139308"/>
    </source>
</evidence>
<keyword evidence="2" id="KW-1185">Reference proteome</keyword>
<dbReference type="RefSeq" id="WP_238466266.1">
    <property type="nucleotide sequence ID" value="NZ_JAKLJA010000023.1"/>
</dbReference>
<organism evidence="1 2">
    <name type="scientific">Paraburkholderia tagetis</name>
    <dbReference type="NCBI Taxonomy" id="2913261"/>
    <lineage>
        <taxon>Bacteria</taxon>
        <taxon>Pseudomonadati</taxon>
        <taxon>Pseudomonadota</taxon>
        <taxon>Betaproteobacteria</taxon>
        <taxon>Burkholderiales</taxon>
        <taxon>Burkholderiaceae</taxon>
        <taxon>Paraburkholderia</taxon>
    </lineage>
</organism>
<reference evidence="1" key="1">
    <citation type="submission" date="2022-01" db="EMBL/GenBank/DDBJ databases">
        <title>Genome sequence and assembly of Parabukholderia sp. RG36.</title>
        <authorList>
            <person name="Chhetri G."/>
        </authorList>
    </citation>
    <scope>NUCLEOTIDE SEQUENCE</scope>
    <source>
        <strain evidence="1">RG36</strain>
    </source>
</reference>
<comment type="caution">
    <text evidence="1">The sequence shown here is derived from an EMBL/GenBank/DDBJ whole genome shotgun (WGS) entry which is preliminary data.</text>
</comment>
<proteinExistence type="predicted"/>
<sequence length="79" mass="8584">MHRVFSHRNFEIHVKLTEASSGLYDATFRITGGDNAGVVDELGAETRLRNGPFTPERALQIAEEVGQVTIDAVIGEDAS</sequence>
<gene>
    <name evidence="1" type="ORF">L5014_23910</name>
</gene>
<name>A0A9X1RXE3_9BURK</name>
<dbReference type="EMBL" id="JAKLJA010000023">
    <property type="protein sequence ID" value="MCG5076383.1"/>
    <property type="molecule type" value="Genomic_DNA"/>
</dbReference>